<evidence type="ECO:0000256" key="2">
    <source>
        <dbReference type="ARBA" id="ARBA00023125"/>
    </source>
</evidence>
<keyword evidence="3" id="KW-0804">Transcription</keyword>
<evidence type="ECO:0000259" key="4">
    <source>
        <dbReference type="PROSITE" id="PS01124"/>
    </source>
</evidence>
<evidence type="ECO:0000313" key="6">
    <source>
        <dbReference type="Proteomes" id="UP000248764"/>
    </source>
</evidence>
<name>A0A2W2B4Z3_9ACTN</name>
<dbReference type="PROSITE" id="PS00041">
    <property type="entry name" value="HTH_ARAC_FAMILY_1"/>
    <property type="match status" value="1"/>
</dbReference>
<dbReference type="GO" id="GO:0043565">
    <property type="term" value="F:sequence-specific DNA binding"/>
    <property type="evidence" value="ECO:0007669"/>
    <property type="project" value="InterPro"/>
</dbReference>
<keyword evidence="1" id="KW-0805">Transcription regulation</keyword>
<reference evidence="5 6" key="1">
    <citation type="submission" date="2018-01" db="EMBL/GenBank/DDBJ databases">
        <title>Draft genome sequence of Jiangella sp. GTF31.</title>
        <authorList>
            <person name="Sahin N."/>
            <person name="Ay H."/>
            <person name="Saygin H."/>
        </authorList>
    </citation>
    <scope>NUCLEOTIDE SEQUENCE [LARGE SCALE GENOMIC DNA]</scope>
    <source>
        <strain evidence="5 6">GTF31</strain>
    </source>
</reference>
<protein>
    <recommendedName>
        <fullName evidence="4">HTH araC/xylS-type domain-containing protein</fullName>
    </recommendedName>
</protein>
<dbReference type="PANTHER" id="PTHR43280">
    <property type="entry name" value="ARAC-FAMILY TRANSCRIPTIONAL REGULATOR"/>
    <property type="match status" value="1"/>
</dbReference>
<feature type="domain" description="HTH araC/xylS-type" evidence="4">
    <location>
        <begin position="277"/>
        <end position="379"/>
    </location>
</feature>
<comment type="caution">
    <text evidence="5">The sequence shown here is derived from an EMBL/GenBank/DDBJ whole genome shotgun (WGS) entry which is preliminary data.</text>
</comment>
<keyword evidence="6" id="KW-1185">Reference proteome</keyword>
<evidence type="ECO:0000313" key="5">
    <source>
        <dbReference type="EMBL" id="PZF81092.1"/>
    </source>
</evidence>
<dbReference type="Proteomes" id="UP000248764">
    <property type="component" value="Unassembled WGS sequence"/>
</dbReference>
<keyword evidence="2" id="KW-0238">DNA-binding</keyword>
<sequence length="383" mass="42714">MSRPGTVLGHSMPAVDDLPAPAVTVVLCDLDDFEAGRRSHGEDWARRQLARAEEIVASLVDGRADARRWFVPPDSWLVAIGGDDPAAVHRAGVALARRWHRLIGQRTDLTTAVGVSGAHAGPGRLEQAMAEAARAIDAKLVDGGDRVRRHDQLPVADPSRQPPERVEDDLGRCVRRGDADGAVAALAAWIDRMSVVDGVTPGLLRHWIGAELLYAMDVSGRRRLPDGSADWIESFGRLALDELLDMFVIHERSYLLLWLRRLFTRIVAERAAPSPGRQVLSVVEEHIKAHYAEDLRLATVAEAVYLSPHYISHLFQRELGTTFLQYRTSVRMGHARQLLSSTELPIEAVSCRVGYYSPKRFRDVFKRTFSVTPTEYRQRYGPR</sequence>
<dbReference type="Gene3D" id="1.10.10.60">
    <property type="entry name" value="Homeodomain-like"/>
    <property type="match status" value="2"/>
</dbReference>
<dbReference type="GO" id="GO:0003700">
    <property type="term" value="F:DNA-binding transcription factor activity"/>
    <property type="evidence" value="ECO:0007669"/>
    <property type="project" value="InterPro"/>
</dbReference>
<dbReference type="SMART" id="SM00342">
    <property type="entry name" value="HTH_ARAC"/>
    <property type="match status" value="1"/>
</dbReference>
<evidence type="ECO:0000256" key="1">
    <source>
        <dbReference type="ARBA" id="ARBA00023015"/>
    </source>
</evidence>
<dbReference type="RefSeq" id="WP_111256910.1">
    <property type="nucleotide sequence ID" value="NZ_POTW01000066.1"/>
</dbReference>
<dbReference type="InterPro" id="IPR018062">
    <property type="entry name" value="HTH_AraC-typ_CS"/>
</dbReference>
<dbReference type="PROSITE" id="PS01124">
    <property type="entry name" value="HTH_ARAC_FAMILY_2"/>
    <property type="match status" value="1"/>
</dbReference>
<organism evidence="5 6">
    <name type="scientific">Jiangella anatolica</name>
    <dbReference type="NCBI Taxonomy" id="2670374"/>
    <lineage>
        <taxon>Bacteria</taxon>
        <taxon>Bacillati</taxon>
        <taxon>Actinomycetota</taxon>
        <taxon>Actinomycetes</taxon>
        <taxon>Jiangellales</taxon>
        <taxon>Jiangellaceae</taxon>
        <taxon>Jiangella</taxon>
    </lineage>
</organism>
<dbReference type="AlphaFoldDB" id="A0A2W2B4Z3"/>
<dbReference type="InterPro" id="IPR009057">
    <property type="entry name" value="Homeodomain-like_sf"/>
</dbReference>
<dbReference type="InterPro" id="IPR018060">
    <property type="entry name" value="HTH_AraC"/>
</dbReference>
<proteinExistence type="predicted"/>
<accession>A0A2W2B4Z3</accession>
<dbReference type="Pfam" id="PF12833">
    <property type="entry name" value="HTH_18"/>
    <property type="match status" value="1"/>
</dbReference>
<dbReference type="SUPFAM" id="SSF46689">
    <property type="entry name" value="Homeodomain-like"/>
    <property type="match status" value="2"/>
</dbReference>
<gene>
    <name evidence="5" type="ORF">C1I92_22575</name>
</gene>
<evidence type="ECO:0000256" key="3">
    <source>
        <dbReference type="ARBA" id="ARBA00023163"/>
    </source>
</evidence>
<dbReference type="PANTHER" id="PTHR43280:SF2">
    <property type="entry name" value="HTH-TYPE TRANSCRIPTIONAL REGULATOR EXSA"/>
    <property type="match status" value="1"/>
</dbReference>
<dbReference type="EMBL" id="POTW01000066">
    <property type="protein sequence ID" value="PZF81092.1"/>
    <property type="molecule type" value="Genomic_DNA"/>
</dbReference>